<keyword evidence="2" id="KW-1185">Reference proteome</keyword>
<sequence>MKYEDVKIRRITVVTIAMGVKELENLDSVVLFGVQSGEVVMGAIGEISAVEIIEMASDLGSAIGAVLRGLDPALRLTAAKVAARALIMGSVNGPAIDKISAASAANEVVFGIES</sequence>
<organism evidence="1 2">
    <name type="scientific">Collinsella ihumii</name>
    <dbReference type="NCBI Taxonomy" id="1720204"/>
    <lineage>
        <taxon>Bacteria</taxon>
        <taxon>Bacillati</taxon>
        <taxon>Actinomycetota</taxon>
        <taxon>Coriobacteriia</taxon>
        <taxon>Coriobacteriales</taxon>
        <taxon>Coriobacteriaceae</taxon>
        <taxon>Collinsella</taxon>
    </lineage>
</organism>
<accession>A0ABT7XFQ6</accession>
<reference evidence="1" key="1">
    <citation type="submission" date="2023-06" db="EMBL/GenBank/DDBJ databases">
        <authorList>
            <person name="Zeman M."/>
            <person name="Kubasova T."/>
            <person name="Jahodarova E."/>
            <person name="Nykrynova M."/>
            <person name="Rychlik I."/>
        </authorList>
    </citation>
    <scope>NUCLEOTIDE SEQUENCE</scope>
    <source>
        <strain evidence="1">176_SSukc20</strain>
    </source>
</reference>
<dbReference type="RefSeq" id="WP_289820898.1">
    <property type="nucleotide sequence ID" value="NZ_JAUEIM010000020.1"/>
</dbReference>
<dbReference type="Proteomes" id="UP001168435">
    <property type="component" value="Unassembled WGS sequence"/>
</dbReference>
<gene>
    <name evidence="1" type="ORF">QVN30_07945</name>
</gene>
<protein>
    <submittedName>
        <fullName evidence="1">Uncharacterized protein</fullName>
    </submittedName>
</protein>
<reference evidence="1" key="2">
    <citation type="submission" date="2024-05" db="EMBL/GenBank/DDBJ databases">
        <title>Identification and characterization of horizontal gene transfer across gut microbiota members of farm animals based on homology search.</title>
        <authorList>
            <person name="Schwarzerova J."/>
            <person name="Nykrynova M."/>
            <person name="Jureckova K."/>
            <person name="Cejkova D."/>
            <person name="Rychlik I."/>
        </authorList>
    </citation>
    <scope>NUCLEOTIDE SEQUENCE</scope>
    <source>
        <strain evidence="1">176_SSukc20</strain>
    </source>
</reference>
<evidence type="ECO:0000313" key="2">
    <source>
        <dbReference type="Proteomes" id="UP001168435"/>
    </source>
</evidence>
<comment type="caution">
    <text evidence="1">The sequence shown here is derived from an EMBL/GenBank/DDBJ whole genome shotgun (WGS) entry which is preliminary data.</text>
</comment>
<proteinExistence type="predicted"/>
<evidence type="ECO:0000313" key="1">
    <source>
        <dbReference type="EMBL" id="MDN0064238.1"/>
    </source>
</evidence>
<name>A0ABT7XFQ6_9ACTN</name>
<dbReference type="EMBL" id="JAUEIQ010000007">
    <property type="protein sequence ID" value="MDN0064238.1"/>
    <property type="molecule type" value="Genomic_DNA"/>
</dbReference>